<sequence>MRIFSNVSPPSLRTISSLLGGVTHHGVATAIDEENTIVYLWLQLINPGFTLLVKQRHGAELRSCSLASLKPEVSQALASLQDELRTRRYSDYAYWGWLQVQSCHIEQTAVSSS</sequence>
<gene>
    <name evidence="1" type="ORF">NP493_13g08007</name>
</gene>
<name>A0AAD9PEP3_RIDPI</name>
<accession>A0AAD9PEP3</accession>
<dbReference type="EMBL" id="JAODUO010000013">
    <property type="protein sequence ID" value="KAK2193417.1"/>
    <property type="molecule type" value="Genomic_DNA"/>
</dbReference>
<proteinExistence type="predicted"/>
<evidence type="ECO:0000313" key="1">
    <source>
        <dbReference type="EMBL" id="KAK2193417.1"/>
    </source>
</evidence>
<dbReference type="AlphaFoldDB" id="A0AAD9PEP3"/>
<evidence type="ECO:0000313" key="2">
    <source>
        <dbReference type="Proteomes" id="UP001209878"/>
    </source>
</evidence>
<keyword evidence="2" id="KW-1185">Reference proteome</keyword>
<organism evidence="1 2">
    <name type="scientific">Ridgeia piscesae</name>
    <name type="common">Tubeworm</name>
    <dbReference type="NCBI Taxonomy" id="27915"/>
    <lineage>
        <taxon>Eukaryota</taxon>
        <taxon>Metazoa</taxon>
        <taxon>Spiralia</taxon>
        <taxon>Lophotrochozoa</taxon>
        <taxon>Annelida</taxon>
        <taxon>Polychaeta</taxon>
        <taxon>Sedentaria</taxon>
        <taxon>Canalipalpata</taxon>
        <taxon>Sabellida</taxon>
        <taxon>Siboglinidae</taxon>
        <taxon>Ridgeia</taxon>
    </lineage>
</organism>
<dbReference type="Proteomes" id="UP001209878">
    <property type="component" value="Unassembled WGS sequence"/>
</dbReference>
<protein>
    <submittedName>
        <fullName evidence="1">Uncharacterized protein</fullName>
    </submittedName>
</protein>
<reference evidence="1" key="1">
    <citation type="journal article" date="2023" name="Mol. Biol. Evol.">
        <title>Third-Generation Sequencing Reveals the Adaptive Role of the Epigenome in Three Deep-Sea Polychaetes.</title>
        <authorList>
            <person name="Perez M."/>
            <person name="Aroh O."/>
            <person name="Sun Y."/>
            <person name="Lan Y."/>
            <person name="Juniper S.K."/>
            <person name="Young C.R."/>
            <person name="Angers B."/>
            <person name="Qian P.Y."/>
        </authorList>
    </citation>
    <scope>NUCLEOTIDE SEQUENCE</scope>
    <source>
        <strain evidence="1">R07B-5</strain>
    </source>
</reference>
<comment type="caution">
    <text evidence="1">The sequence shown here is derived from an EMBL/GenBank/DDBJ whole genome shotgun (WGS) entry which is preliminary data.</text>
</comment>